<dbReference type="GO" id="GO:0016787">
    <property type="term" value="F:hydrolase activity"/>
    <property type="evidence" value="ECO:0007669"/>
    <property type="project" value="UniProtKB-KW"/>
</dbReference>
<evidence type="ECO:0000256" key="3">
    <source>
        <dbReference type="ARBA" id="ARBA00022801"/>
    </source>
</evidence>
<keyword evidence="4" id="KW-0865">Zymogen</keyword>
<reference evidence="5 6" key="1">
    <citation type="journal article" date="2015" name="Antonie Van Leeuwenhoek">
        <title>Bosea vaviloviae sp. nov., a new species of slow-growing rhizobia isolated from nodules of the relict species Vavilovia formosa (Stev.) Fed.</title>
        <authorList>
            <person name="Safronova V.I."/>
            <person name="Kuznetsova I.G."/>
            <person name="Sazanova A.L."/>
            <person name="Kimeklis A.K."/>
            <person name="Belimov A.A."/>
            <person name="Andronov E.E."/>
            <person name="Pinaev A.G."/>
            <person name="Chizhevskaya E.P."/>
            <person name="Pukhaev A.R."/>
            <person name="Popov K.P."/>
            <person name="Willems A."/>
            <person name="Tikhonovich I.A."/>
        </authorList>
    </citation>
    <scope>NUCLEOTIDE SEQUENCE [LARGE SCALE GENOMIC DNA]</scope>
    <source>
        <strain evidence="5 6">Vaf18</strain>
    </source>
</reference>
<dbReference type="KEGG" id="bvv:BHK69_16065"/>
<evidence type="ECO:0000256" key="2">
    <source>
        <dbReference type="ARBA" id="ARBA00022679"/>
    </source>
</evidence>
<keyword evidence="6" id="KW-1185">Reference proteome</keyword>
<evidence type="ECO:0000313" key="5">
    <source>
        <dbReference type="EMBL" id="AOO81764.1"/>
    </source>
</evidence>
<evidence type="ECO:0000256" key="4">
    <source>
        <dbReference type="ARBA" id="ARBA00023145"/>
    </source>
</evidence>
<gene>
    <name evidence="5" type="ORF">BHK69_16065</name>
</gene>
<dbReference type="Proteomes" id="UP000094969">
    <property type="component" value="Chromosome"/>
</dbReference>
<dbReference type="GO" id="GO:0016740">
    <property type="term" value="F:transferase activity"/>
    <property type="evidence" value="ECO:0007669"/>
    <property type="project" value="UniProtKB-KW"/>
</dbReference>
<dbReference type="PANTHER" id="PTHR43199:SF1">
    <property type="entry name" value="GLUTATHIONE HYDROLASE PROENZYME"/>
    <property type="match status" value="1"/>
</dbReference>
<evidence type="ECO:0000313" key="6">
    <source>
        <dbReference type="Proteomes" id="UP000094969"/>
    </source>
</evidence>
<comment type="similarity">
    <text evidence="1">Belongs to the gamma-glutamyltransferase family.</text>
</comment>
<dbReference type="Gene3D" id="3.60.20.40">
    <property type="match status" value="1"/>
</dbReference>
<dbReference type="SUPFAM" id="SSF56235">
    <property type="entry name" value="N-terminal nucleophile aminohydrolases (Ntn hydrolases)"/>
    <property type="match status" value="1"/>
</dbReference>
<keyword evidence="2 5" id="KW-0808">Transferase</keyword>
<evidence type="ECO:0000256" key="1">
    <source>
        <dbReference type="ARBA" id="ARBA00009381"/>
    </source>
</evidence>
<dbReference type="STRING" id="1526658.BHK69_16065"/>
<proteinExistence type="inferred from homology"/>
<dbReference type="AlphaFoldDB" id="A0A1D7U320"/>
<dbReference type="PRINTS" id="PR01210">
    <property type="entry name" value="GGTRANSPTASE"/>
</dbReference>
<dbReference type="InterPro" id="IPR029055">
    <property type="entry name" value="Ntn_hydrolases_N"/>
</dbReference>
<protein>
    <submittedName>
        <fullName evidence="5">Gamma-glutamyltransferase</fullName>
    </submittedName>
</protein>
<dbReference type="Pfam" id="PF01019">
    <property type="entry name" value="G_glu_transpept"/>
    <property type="match status" value="2"/>
</dbReference>
<dbReference type="InterPro" id="IPR043137">
    <property type="entry name" value="GGT_ssub_C"/>
</dbReference>
<accession>A0A1D7U320</accession>
<dbReference type="PANTHER" id="PTHR43199">
    <property type="entry name" value="GLUTATHIONE HYDROLASE"/>
    <property type="match status" value="1"/>
</dbReference>
<dbReference type="EMBL" id="CP017147">
    <property type="protein sequence ID" value="AOO81764.1"/>
    <property type="molecule type" value="Genomic_DNA"/>
</dbReference>
<organism evidence="5 6">
    <name type="scientific">Bosea vaviloviae</name>
    <dbReference type="NCBI Taxonomy" id="1526658"/>
    <lineage>
        <taxon>Bacteria</taxon>
        <taxon>Pseudomonadati</taxon>
        <taxon>Pseudomonadota</taxon>
        <taxon>Alphaproteobacteria</taxon>
        <taxon>Hyphomicrobiales</taxon>
        <taxon>Boseaceae</taxon>
        <taxon>Bosea</taxon>
    </lineage>
</organism>
<sequence>MMQTFTVQRPAVHSPHGLVAAQNRHAAEAGAAVLSRGGNAMDAAIVTALVLSTVEPWLSGVGGGGFLVHADGRTGATETLDFNVRTAAGLDPADYPLTDGQSGNWFAWPAVIDERNVSGYGAICVPGAIAGFEAALARHGTLSWEEALQPAIEHAERGLEIDWFAALCIAIDAAGLSRDPASAALLLDDGHPPKAGADTRRFKPMARKAALLRRLAKAGARDFYEGESARMIAADLEAGGSPIRAGDLAAYEVAWAPALAGRYRDFDIAALPGLSGGPSFLDAANRLESGPLSRETTPAQTALLYASAIREAYATRLTTLGHAATPQAGCTSHVSVVDRDGTMVSLTNTLLSRFGAKVALPNAGIFMNNGMMWFDPRPGQPNSIAAGQKPLANMCPLVLSRNGRPVLAIGAAGGRTIFPTVLQLISGLADFGLSLEEVFHRPRIDASTPRIKIDARAEADVAATVATAFPIEIVEDTLYPVNFSIPSAVMAAPDGGFIGMAHPTSPWAAVVAATA</sequence>
<dbReference type="InterPro" id="IPR051792">
    <property type="entry name" value="GGT_bact"/>
</dbReference>
<keyword evidence="3" id="KW-0378">Hydrolase</keyword>
<name>A0A1D7U320_9HYPH</name>